<keyword evidence="3" id="KW-0804">Transcription</keyword>
<evidence type="ECO:0000259" key="4">
    <source>
        <dbReference type="SMART" id="SM00421"/>
    </source>
</evidence>
<evidence type="ECO:0000313" key="6">
    <source>
        <dbReference type="Proteomes" id="UP000025047"/>
    </source>
</evidence>
<dbReference type="Proteomes" id="UP000025047">
    <property type="component" value="Unassembled WGS sequence"/>
</dbReference>
<dbReference type="InterPro" id="IPR036388">
    <property type="entry name" value="WH-like_DNA-bd_sf"/>
</dbReference>
<dbReference type="HOGENOM" id="CLU_115406_0_0_5"/>
<dbReference type="eggNOG" id="COG2197">
    <property type="taxonomic scope" value="Bacteria"/>
</dbReference>
<proteinExistence type="predicted"/>
<protein>
    <submittedName>
        <fullName evidence="5">DNA-binding HTH domain-containing protein</fullName>
    </submittedName>
</protein>
<evidence type="ECO:0000256" key="3">
    <source>
        <dbReference type="ARBA" id="ARBA00023163"/>
    </source>
</evidence>
<reference evidence="5 6" key="1">
    <citation type="submission" date="2013-03" db="EMBL/GenBank/DDBJ databases">
        <authorList>
            <person name="Fiebig A."/>
            <person name="Goeker M."/>
            <person name="Klenk H.-P.P."/>
        </authorList>
    </citation>
    <scope>NUCLEOTIDE SEQUENCE [LARGE SCALE GENOMIC DNA]</scope>
    <source>
        <strain evidence="5 6">DSM 17492</strain>
    </source>
</reference>
<dbReference type="AlphaFoldDB" id="A0A017HGL7"/>
<gene>
    <name evidence="5" type="ORF">Lokhon_00436</name>
</gene>
<dbReference type="SMART" id="SM00421">
    <property type="entry name" value="HTH_LUXR"/>
    <property type="match status" value="1"/>
</dbReference>
<keyword evidence="2 5" id="KW-0238">DNA-binding</keyword>
<comment type="caution">
    <text evidence="5">The sequence shown here is derived from an EMBL/GenBank/DDBJ whole genome shotgun (WGS) entry which is preliminary data.</text>
</comment>
<name>A0A017HGL7_9RHOB</name>
<evidence type="ECO:0000256" key="1">
    <source>
        <dbReference type="ARBA" id="ARBA00023015"/>
    </source>
</evidence>
<dbReference type="Pfam" id="PF03472">
    <property type="entry name" value="Autoind_bind"/>
    <property type="match status" value="1"/>
</dbReference>
<dbReference type="InterPro" id="IPR005143">
    <property type="entry name" value="TF_LuxR_autoind-bd_dom"/>
</dbReference>
<accession>A0A017HGL7</accession>
<evidence type="ECO:0000256" key="2">
    <source>
        <dbReference type="ARBA" id="ARBA00023125"/>
    </source>
</evidence>
<keyword evidence="1" id="KW-0805">Transcription regulation</keyword>
<dbReference type="Gene3D" id="1.10.10.10">
    <property type="entry name" value="Winged helix-like DNA-binding domain superfamily/Winged helix DNA-binding domain"/>
    <property type="match status" value="1"/>
</dbReference>
<dbReference type="OrthoDB" id="7826109at2"/>
<dbReference type="InterPro" id="IPR000792">
    <property type="entry name" value="Tscrpt_reg_LuxR_C"/>
</dbReference>
<evidence type="ECO:0000313" key="5">
    <source>
        <dbReference type="EMBL" id="EYD73450.1"/>
    </source>
</evidence>
<organism evidence="5 6">
    <name type="scientific">Limimaricola hongkongensis DSM 17492</name>
    <dbReference type="NCBI Taxonomy" id="1122180"/>
    <lineage>
        <taxon>Bacteria</taxon>
        <taxon>Pseudomonadati</taxon>
        <taxon>Pseudomonadota</taxon>
        <taxon>Alphaproteobacteria</taxon>
        <taxon>Rhodobacterales</taxon>
        <taxon>Paracoccaceae</taxon>
        <taxon>Limimaricola</taxon>
    </lineage>
</organism>
<sequence length="203" mass="22557">MSLTSGIDFQTRKLAALSPGGFFFALHFRFAVPLLSHQAFPEEWMKRYTEEAYALRDPVIAWGFSTTGSCRWSEIEIPDPFDIFGQARSFGMVYGFAVSCGPMQSRSIASACRADREFTDAEIAEFERLVLQLHEITEPPKSLSRAQVEALRCIAEGDRHAAAAAKLGISESALKARLASARSTLLARTTTEAVQRARDYRLL</sequence>
<feature type="domain" description="HTH luxR-type" evidence="4">
    <location>
        <begin position="140"/>
        <end position="197"/>
    </location>
</feature>
<dbReference type="SUPFAM" id="SSF75516">
    <property type="entry name" value="Pheromone-binding domain of LuxR-like quorum-sensing transcription factors"/>
    <property type="match status" value="1"/>
</dbReference>
<dbReference type="InterPro" id="IPR016032">
    <property type="entry name" value="Sig_transdc_resp-reg_C-effctor"/>
</dbReference>
<dbReference type="Gene3D" id="3.30.450.80">
    <property type="entry name" value="Transcription factor LuxR-like, autoinducer-binding domain"/>
    <property type="match status" value="1"/>
</dbReference>
<keyword evidence="6" id="KW-1185">Reference proteome</keyword>
<dbReference type="InterPro" id="IPR036693">
    <property type="entry name" value="TF_LuxR_autoind-bd_dom_sf"/>
</dbReference>
<dbReference type="GO" id="GO:0006355">
    <property type="term" value="P:regulation of DNA-templated transcription"/>
    <property type="evidence" value="ECO:0007669"/>
    <property type="project" value="InterPro"/>
</dbReference>
<dbReference type="STRING" id="1122180.Lokhon_00436"/>
<dbReference type="PATRIC" id="fig|1122180.6.peg.439"/>
<dbReference type="EMBL" id="APGJ01000002">
    <property type="protein sequence ID" value="EYD73450.1"/>
    <property type="molecule type" value="Genomic_DNA"/>
</dbReference>
<dbReference type="SUPFAM" id="SSF46894">
    <property type="entry name" value="C-terminal effector domain of the bipartite response regulators"/>
    <property type="match status" value="1"/>
</dbReference>
<dbReference type="GO" id="GO:0003677">
    <property type="term" value="F:DNA binding"/>
    <property type="evidence" value="ECO:0007669"/>
    <property type="project" value="UniProtKB-KW"/>
</dbReference>
<dbReference type="RefSeq" id="WP_017928041.1">
    <property type="nucleotide sequence ID" value="NZ_KB822996.1"/>
</dbReference>